<sequence length="238" mass="27962">MDLDRHLRYDGIDYECTICERLFASLRAIYDHCRNTSRHEWCETCERVFLSEPAKHQHLRNSRNHNIYLDDHLVERHHYCDVCDLAHSSSRKLQEHDVTVHYLCVICDRFLGNENNLRMHQQTHQPRDMECYGCHQTFKSFSGMLIHLESGACPSDADEDMIDDIARDCDRSSEYIIDQRKTGGWGYVCWECEREFGKLSALYQHAEDVSECSDLMEGAGCLAELQGFIQDRIEELWC</sequence>
<dbReference type="RefSeq" id="XP_040706745.1">
    <property type="nucleotide sequence ID" value="XM_040841407.1"/>
</dbReference>
<dbReference type="PANTHER" id="PTHR24379:SF121">
    <property type="entry name" value="C2H2-TYPE DOMAIN-CONTAINING PROTEIN"/>
    <property type="match status" value="1"/>
</dbReference>
<evidence type="ECO:0000256" key="5">
    <source>
        <dbReference type="PROSITE-ProRule" id="PRU00042"/>
    </source>
</evidence>
<keyword evidence="1" id="KW-0479">Metal-binding</keyword>
<evidence type="ECO:0000259" key="6">
    <source>
        <dbReference type="PROSITE" id="PS50157"/>
    </source>
</evidence>
<dbReference type="PANTHER" id="PTHR24379">
    <property type="entry name" value="KRAB AND ZINC FINGER DOMAIN-CONTAINING"/>
    <property type="match status" value="1"/>
</dbReference>
<keyword evidence="2" id="KW-0677">Repeat</keyword>
<evidence type="ECO:0000256" key="4">
    <source>
        <dbReference type="ARBA" id="ARBA00022833"/>
    </source>
</evidence>
<dbReference type="SUPFAM" id="SSF57667">
    <property type="entry name" value="beta-beta-alpha zinc fingers"/>
    <property type="match status" value="1"/>
</dbReference>
<dbReference type="STRING" id="1036612.A0A1L9TU21"/>
<name>A0A1L9TU21_9EURO</name>
<dbReference type="GO" id="GO:0008270">
    <property type="term" value="F:zinc ion binding"/>
    <property type="evidence" value="ECO:0007669"/>
    <property type="project" value="UniProtKB-KW"/>
</dbReference>
<dbReference type="PROSITE" id="PS00028">
    <property type="entry name" value="ZINC_FINGER_C2H2_1"/>
    <property type="match status" value="1"/>
</dbReference>
<feature type="domain" description="C2H2-type" evidence="6">
    <location>
        <begin position="102"/>
        <end position="129"/>
    </location>
</feature>
<evidence type="ECO:0000256" key="2">
    <source>
        <dbReference type="ARBA" id="ARBA00022737"/>
    </source>
</evidence>
<accession>A0A1L9TU21</accession>
<dbReference type="Proteomes" id="UP000184356">
    <property type="component" value="Unassembled WGS sequence"/>
</dbReference>
<evidence type="ECO:0000256" key="1">
    <source>
        <dbReference type="ARBA" id="ARBA00022723"/>
    </source>
</evidence>
<dbReference type="EMBL" id="KV878583">
    <property type="protein sequence ID" value="OJJ62939.1"/>
    <property type="molecule type" value="Genomic_DNA"/>
</dbReference>
<keyword evidence="3 5" id="KW-0863">Zinc-finger</keyword>
<dbReference type="SMART" id="SM00355">
    <property type="entry name" value="ZnF_C2H2"/>
    <property type="match status" value="5"/>
</dbReference>
<dbReference type="GeneID" id="63757480"/>
<protein>
    <recommendedName>
        <fullName evidence="6">C2H2-type domain-containing protein</fullName>
    </recommendedName>
</protein>
<keyword evidence="8" id="KW-1185">Reference proteome</keyword>
<evidence type="ECO:0000256" key="3">
    <source>
        <dbReference type="ARBA" id="ARBA00022771"/>
    </source>
</evidence>
<dbReference type="OrthoDB" id="6105938at2759"/>
<dbReference type="InterPro" id="IPR013087">
    <property type="entry name" value="Znf_C2H2_type"/>
</dbReference>
<organism evidence="7 8">
    <name type="scientific">Aspergillus sydowii CBS 593.65</name>
    <dbReference type="NCBI Taxonomy" id="1036612"/>
    <lineage>
        <taxon>Eukaryota</taxon>
        <taxon>Fungi</taxon>
        <taxon>Dikarya</taxon>
        <taxon>Ascomycota</taxon>
        <taxon>Pezizomycotina</taxon>
        <taxon>Eurotiomycetes</taxon>
        <taxon>Eurotiomycetidae</taxon>
        <taxon>Eurotiales</taxon>
        <taxon>Aspergillaceae</taxon>
        <taxon>Aspergillus</taxon>
        <taxon>Aspergillus subgen. Nidulantes</taxon>
    </lineage>
</organism>
<proteinExistence type="predicted"/>
<dbReference type="PROSITE" id="PS50157">
    <property type="entry name" value="ZINC_FINGER_C2H2_2"/>
    <property type="match status" value="1"/>
</dbReference>
<dbReference type="InterPro" id="IPR036236">
    <property type="entry name" value="Znf_C2H2_sf"/>
</dbReference>
<reference evidence="8" key="1">
    <citation type="journal article" date="2017" name="Genome Biol.">
        <title>Comparative genomics reveals high biological diversity and specific adaptations in the industrially and medically important fungal genus Aspergillus.</title>
        <authorList>
            <person name="de Vries R.P."/>
            <person name="Riley R."/>
            <person name="Wiebenga A."/>
            <person name="Aguilar-Osorio G."/>
            <person name="Amillis S."/>
            <person name="Uchima C.A."/>
            <person name="Anderluh G."/>
            <person name="Asadollahi M."/>
            <person name="Askin M."/>
            <person name="Barry K."/>
            <person name="Battaglia E."/>
            <person name="Bayram O."/>
            <person name="Benocci T."/>
            <person name="Braus-Stromeyer S.A."/>
            <person name="Caldana C."/>
            <person name="Canovas D."/>
            <person name="Cerqueira G.C."/>
            <person name="Chen F."/>
            <person name="Chen W."/>
            <person name="Choi C."/>
            <person name="Clum A."/>
            <person name="Dos Santos R.A."/>
            <person name="Damasio A.R."/>
            <person name="Diallinas G."/>
            <person name="Emri T."/>
            <person name="Fekete E."/>
            <person name="Flipphi M."/>
            <person name="Freyberg S."/>
            <person name="Gallo A."/>
            <person name="Gournas C."/>
            <person name="Habgood R."/>
            <person name="Hainaut M."/>
            <person name="Harispe M.L."/>
            <person name="Henrissat B."/>
            <person name="Hilden K.S."/>
            <person name="Hope R."/>
            <person name="Hossain A."/>
            <person name="Karabika E."/>
            <person name="Karaffa L."/>
            <person name="Karanyi Z."/>
            <person name="Krasevec N."/>
            <person name="Kuo A."/>
            <person name="Kusch H."/>
            <person name="LaButti K."/>
            <person name="Lagendijk E.L."/>
            <person name="Lapidus A."/>
            <person name="Levasseur A."/>
            <person name="Lindquist E."/>
            <person name="Lipzen A."/>
            <person name="Logrieco A.F."/>
            <person name="MacCabe A."/>
            <person name="Maekelae M.R."/>
            <person name="Malavazi I."/>
            <person name="Melin P."/>
            <person name="Meyer V."/>
            <person name="Mielnichuk N."/>
            <person name="Miskei M."/>
            <person name="Molnar A.P."/>
            <person name="Mule G."/>
            <person name="Ngan C.Y."/>
            <person name="Orejas M."/>
            <person name="Orosz E."/>
            <person name="Ouedraogo J.P."/>
            <person name="Overkamp K.M."/>
            <person name="Park H.-S."/>
            <person name="Perrone G."/>
            <person name="Piumi F."/>
            <person name="Punt P.J."/>
            <person name="Ram A.F."/>
            <person name="Ramon A."/>
            <person name="Rauscher S."/>
            <person name="Record E."/>
            <person name="Riano-Pachon D.M."/>
            <person name="Robert V."/>
            <person name="Roehrig J."/>
            <person name="Ruller R."/>
            <person name="Salamov A."/>
            <person name="Salih N.S."/>
            <person name="Samson R.A."/>
            <person name="Sandor E."/>
            <person name="Sanguinetti M."/>
            <person name="Schuetze T."/>
            <person name="Sepcic K."/>
            <person name="Shelest E."/>
            <person name="Sherlock G."/>
            <person name="Sophianopoulou V."/>
            <person name="Squina F.M."/>
            <person name="Sun H."/>
            <person name="Susca A."/>
            <person name="Todd R.B."/>
            <person name="Tsang A."/>
            <person name="Unkles S.E."/>
            <person name="van de Wiele N."/>
            <person name="van Rossen-Uffink D."/>
            <person name="Oliveira J.V."/>
            <person name="Vesth T.C."/>
            <person name="Visser J."/>
            <person name="Yu J.-H."/>
            <person name="Zhou M."/>
            <person name="Andersen M.R."/>
            <person name="Archer D.B."/>
            <person name="Baker S.E."/>
            <person name="Benoit I."/>
            <person name="Brakhage A.A."/>
            <person name="Braus G.H."/>
            <person name="Fischer R."/>
            <person name="Frisvad J.C."/>
            <person name="Goldman G.H."/>
            <person name="Houbraken J."/>
            <person name="Oakley B."/>
            <person name="Pocsi I."/>
            <person name="Scazzocchio C."/>
            <person name="Seiboth B."/>
            <person name="vanKuyk P.A."/>
            <person name="Wortman J."/>
            <person name="Dyer P.S."/>
            <person name="Grigoriev I.V."/>
        </authorList>
    </citation>
    <scope>NUCLEOTIDE SEQUENCE [LARGE SCALE GENOMIC DNA]</scope>
    <source>
        <strain evidence="8">CBS 593.65</strain>
    </source>
</reference>
<evidence type="ECO:0000313" key="7">
    <source>
        <dbReference type="EMBL" id="OJJ62939.1"/>
    </source>
</evidence>
<dbReference type="VEuPathDB" id="FungiDB:ASPSYDRAFT_144172"/>
<dbReference type="Gene3D" id="3.30.160.60">
    <property type="entry name" value="Classic Zinc Finger"/>
    <property type="match status" value="1"/>
</dbReference>
<dbReference type="Pfam" id="PF12874">
    <property type="entry name" value="zf-met"/>
    <property type="match status" value="1"/>
</dbReference>
<gene>
    <name evidence="7" type="ORF">ASPSYDRAFT_144172</name>
</gene>
<evidence type="ECO:0000313" key="8">
    <source>
        <dbReference type="Proteomes" id="UP000184356"/>
    </source>
</evidence>
<keyword evidence="4" id="KW-0862">Zinc</keyword>
<dbReference type="AlphaFoldDB" id="A0A1L9TU21"/>